<keyword evidence="1" id="KW-1015">Disulfide bond</keyword>
<keyword evidence="3" id="KW-1185">Reference proteome</keyword>
<organism evidence="3 4">
    <name type="scientific">Mesorhabditis belari</name>
    <dbReference type="NCBI Taxonomy" id="2138241"/>
    <lineage>
        <taxon>Eukaryota</taxon>
        <taxon>Metazoa</taxon>
        <taxon>Ecdysozoa</taxon>
        <taxon>Nematoda</taxon>
        <taxon>Chromadorea</taxon>
        <taxon>Rhabditida</taxon>
        <taxon>Rhabditina</taxon>
        <taxon>Rhabditomorpha</taxon>
        <taxon>Rhabditoidea</taxon>
        <taxon>Rhabditidae</taxon>
        <taxon>Mesorhabditinae</taxon>
        <taxon>Mesorhabditis</taxon>
    </lineage>
</organism>
<dbReference type="InterPro" id="IPR016186">
    <property type="entry name" value="C-type_lectin-like/link_sf"/>
</dbReference>
<dbReference type="PROSITE" id="PS00615">
    <property type="entry name" value="C_TYPE_LECTIN_1"/>
    <property type="match status" value="1"/>
</dbReference>
<dbReference type="WBParaSite" id="MBELARI_LOCUS16545">
    <property type="protein sequence ID" value="MBELARI_LOCUS16545"/>
    <property type="gene ID" value="MBELARI_LOCUS16545"/>
</dbReference>
<evidence type="ECO:0000256" key="1">
    <source>
        <dbReference type="ARBA" id="ARBA00023157"/>
    </source>
</evidence>
<dbReference type="InterPro" id="IPR018378">
    <property type="entry name" value="C-type_lectin_CS"/>
</dbReference>
<dbReference type="AlphaFoldDB" id="A0AAF3ER12"/>
<dbReference type="Gene3D" id="3.10.100.10">
    <property type="entry name" value="Mannose-Binding Protein A, subunit A"/>
    <property type="match status" value="1"/>
</dbReference>
<dbReference type="Pfam" id="PF00059">
    <property type="entry name" value="Lectin_C"/>
    <property type="match status" value="1"/>
</dbReference>
<proteinExistence type="predicted"/>
<accession>A0AAF3ER12</accession>
<feature type="domain" description="C-type lectin" evidence="2">
    <location>
        <begin position="12"/>
        <end position="74"/>
    </location>
</feature>
<evidence type="ECO:0000313" key="3">
    <source>
        <dbReference type="Proteomes" id="UP000887575"/>
    </source>
</evidence>
<dbReference type="InterPro" id="IPR001304">
    <property type="entry name" value="C-type_lectin-like"/>
</dbReference>
<dbReference type="Proteomes" id="UP000887575">
    <property type="component" value="Unassembled WGS sequence"/>
</dbReference>
<evidence type="ECO:0000313" key="4">
    <source>
        <dbReference type="WBParaSite" id="MBELARI_LOCUS16545"/>
    </source>
</evidence>
<dbReference type="PROSITE" id="PS50041">
    <property type="entry name" value="C_TYPE_LECTIN_2"/>
    <property type="match status" value="1"/>
</dbReference>
<dbReference type="InterPro" id="IPR016187">
    <property type="entry name" value="CTDL_fold"/>
</dbReference>
<dbReference type="PANTHER" id="PTHR22803">
    <property type="entry name" value="MANNOSE, PHOSPHOLIPASE, LECTIN RECEPTOR RELATED"/>
    <property type="match status" value="1"/>
</dbReference>
<dbReference type="InterPro" id="IPR050111">
    <property type="entry name" value="C-type_lectin/snaclec_domain"/>
</dbReference>
<reference evidence="4" key="1">
    <citation type="submission" date="2024-02" db="UniProtKB">
        <authorList>
            <consortium name="WormBaseParasite"/>
        </authorList>
    </citation>
    <scope>IDENTIFICATION</scope>
</reference>
<evidence type="ECO:0000259" key="2">
    <source>
        <dbReference type="PROSITE" id="PS50041"/>
    </source>
</evidence>
<name>A0AAF3ER12_9BILA</name>
<dbReference type="SUPFAM" id="SSF56436">
    <property type="entry name" value="C-type lectin-like"/>
    <property type="match status" value="1"/>
</dbReference>
<protein>
    <submittedName>
        <fullName evidence="4">C-type lectin domain-containing protein</fullName>
    </submittedName>
</protein>
<sequence length="80" mass="8722">MLQSDIDPTAPYIGIERKKNGNWTYADGTPLVYKNWGPNEPSTASNSSVCAIMSPDTGKWFSAECTFARPFLCSIDGDGK</sequence>